<dbReference type="Pfam" id="PF03088">
    <property type="entry name" value="Str_synth"/>
    <property type="match status" value="1"/>
</dbReference>
<keyword evidence="6" id="KW-1185">Reference proteome</keyword>
<keyword evidence="2" id="KW-0597">Phosphoprotein</keyword>
<dbReference type="PANTHER" id="PTHR10426">
    <property type="entry name" value="STRICTOSIDINE SYNTHASE-RELATED"/>
    <property type="match status" value="1"/>
</dbReference>
<accession>A0ABV7ENE1</accession>
<dbReference type="Pfam" id="PF20067">
    <property type="entry name" value="SSL_N"/>
    <property type="match status" value="1"/>
</dbReference>
<comment type="caution">
    <text evidence="5">The sequence shown here is derived from an EMBL/GenBank/DDBJ whole genome shotgun (WGS) entry which is preliminary data.</text>
</comment>
<dbReference type="Gene3D" id="2.120.10.30">
    <property type="entry name" value="TolB, C-terminal domain"/>
    <property type="match status" value="1"/>
</dbReference>
<sequence length="381" mass="41056">MKKLLFILLIALVAFIGYALFWPSSFAPVAWNAPDVRATPSAPAADDEKLANATRLADGVARGPEDVAVDDQGRIYAGYEDGTIRRFDADGNNGEVFATTNGRPLGLAFQRAPLFDDGPAARSTGGDANNEDTTQPPQQTLIVADADKGLLAIDAGGDITVLTHGAGDAAFAFTDDVDVADDGTIYFTDASSKYGKNNYRADILEHGGHGRLLKYDPKTRQASVLLSGLQFANGVAVGPDDAYVLVTETGSYRVTRYWLTGPKAGQHDIFVDNLPGFPDGISFNENGTFWLALFAPRDRTLDWLAPYAWLRKIVFRLPEAIQPQPAHVGHLLGLDTDGRIVTNLEDRRAEAFAPVTSVQQVENTLYLGSLTADSFARLPVP</sequence>
<dbReference type="SUPFAM" id="SSF63829">
    <property type="entry name" value="Calcium-dependent phosphotriesterase"/>
    <property type="match status" value="1"/>
</dbReference>
<protein>
    <submittedName>
        <fullName evidence="5">SMP-30/gluconolactonase/LRE family protein</fullName>
    </submittedName>
</protein>
<dbReference type="PANTHER" id="PTHR10426:SF88">
    <property type="entry name" value="ADIPOCYTE PLASMA MEMBRANE-ASSOCIATED PROTEIN HEMOMUCIN-RELATED"/>
    <property type="match status" value="1"/>
</dbReference>
<dbReference type="EMBL" id="JBHRSS010000003">
    <property type="protein sequence ID" value="MFC3103386.1"/>
    <property type="molecule type" value="Genomic_DNA"/>
</dbReference>
<dbReference type="InterPro" id="IPR011042">
    <property type="entry name" value="6-blade_b-propeller_TolB-like"/>
</dbReference>
<reference evidence="6" key="1">
    <citation type="journal article" date="2019" name="Int. J. Syst. Evol. Microbiol.">
        <title>The Global Catalogue of Microorganisms (GCM) 10K type strain sequencing project: providing services to taxonomists for standard genome sequencing and annotation.</title>
        <authorList>
            <consortium name="The Broad Institute Genomics Platform"/>
            <consortium name="The Broad Institute Genome Sequencing Center for Infectious Disease"/>
            <person name="Wu L."/>
            <person name="Ma J."/>
        </authorList>
    </citation>
    <scope>NUCLEOTIDE SEQUENCE [LARGE SCALE GENOMIC DNA]</scope>
    <source>
        <strain evidence="6">KCTC 52640</strain>
    </source>
</reference>
<evidence type="ECO:0000313" key="6">
    <source>
        <dbReference type="Proteomes" id="UP001595462"/>
    </source>
</evidence>
<dbReference type="Proteomes" id="UP001595462">
    <property type="component" value="Unassembled WGS sequence"/>
</dbReference>
<name>A0ABV7ENE1_9GAMM</name>
<evidence type="ECO:0000259" key="4">
    <source>
        <dbReference type="Pfam" id="PF03088"/>
    </source>
</evidence>
<evidence type="ECO:0000256" key="2">
    <source>
        <dbReference type="ARBA" id="ARBA00022553"/>
    </source>
</evidence>
<feature type="domain" description="Strictosidine synthase conserved region" evidence="4">
    <location>
        <begin position="175"/>
        <end position="261"/>
    </location>
</feature>
<comment type="similarity">
    <text evidence="1">Belongs to the strictosidine synthase family.</text>
</comment>
<evidence type="ECO:0000313" key="5">
    <source>
        <dbReference type="EMBL" id="MFC3103386.1"/>
    </source>
</evidence>
<dbReference type="RefSeq" id="WP_380687365.1">
    <property type="nucleotide sequence ID" value="NZ_JBHRSS010000003.1"/>
</dbReference>
<keyword evidence="3" id="KW-0325">Glycoprotein</keyword>
<proteinExistence type="inferred from homology"/>
<evidence type="ECO:0000256" key="3">
    <source>
        <dbReference type="ARBA" id="ARBA00023180"/>
    </source>
</evidence>
<gene>
    <name evidence="5" type="ORF">ACFOSU_05710</name>
</gene>
<evidence type="ECO:0000256" key="1">
    <source>
        <dbReference type="ARBA" id="ARBA00009191"/>
    </source>
</evidence>
<organism evidence="5 6">
    <name type="scientific">Salinisphaera aquimarina</name>
    <dbReference type="NCBI Taxonomy" id="2094031"/>
    <lineage>
        <taxon>Bacteria</taxon>
        <taxon>Pseudomonadati</taxon>
        <taxon>Pseudomonadota</taxon>
        <taxon>Gammaproteobacteria</taxon>
        <taxon>Salinisphaerales</taxon>
        <taxon>Salinisphaeraceae</taxon>
        <taxon>Salinisphaera</taxon>
    </lineage>
</organism>
<dbReference type="InterPro" id="IPR018119">
    <property type="entry name" value="Strictosidine_synth_cons-reg"/>
</dbReference>